<gene>
    <name evidence="3" type="ORF">EVAR_39716_1</name>
</gene>
<evidence type="ECO:0000256" key="2">
    <source>
        <dbReference type="SAM" id="Phobius"/>
    </source>
</evidence>
<keyword evidence="2" id="KW-0812">Transmembrane</keyword>
<dbReference type="AlphaFoldDB" id="A0A4C1W728"/>
<comment type="caution">
    <text evidence="3">The sequence shown here is derived from an EMBL/GenBank/DDBJ whole genome shotgun (WGS) entry which is preliminary data.</text>
</comment>
<feature type="region of interest" description="Disordered" evidence="1">
    <location>
        <begin position="30"/>
        <end position="71"/>
    </location>
</feature>
<proteinExistence type="predicted"/>
<name>A0A4C1W728_EUMVA</name>
<keyword evidence="4" id="KW-1185">Reference proteome</keyword>
<dbReference type="Proteomes" id="UP000299102">
    <property type="component" value="Unassembled WGS sequence"/>
</dbReference>
<feature type="transmembrane region" description="Helical" evidence="2">
    <location>
        <begin position="81"/>
        <end position="100"/>
    </location>
</feature>
<reference evidence="3 4" key="1">
    <citation type="journal article" date="2019" name="Commun. Biol.">
        <title>The bagworm genome reveals a unique fibroin gene that provides high tensile strength.</title>
        <authorList>
            <person name="Kono N."/>
            <person name="Nakamura H."/>
            <person name="Ohtoshi R."/>
            <person name="Tomita M."/>
            <person name="Numata K."/>
            <person name="Arakawa K."/>
        </authorList>
    </citation>
    <scope>NUCLEOTIDE SEQUENCE [LARGE SCALE GENOMIC DNA]</scope>
</reference>
<sequence length="107" mass="12057">MKTGLKSKLTLEPKWKSGAGWGTRLAARSTDTKYKDEVDASHDEDIDNSSLPKVSQDAGNDVARSDGNRHSRVQPIQRGRFTYPASVFMWCCVIISMVALKHFDQWK</sequence>
<accession>A0A4C1W728</accession>
<keyword evidence="2" id="KW-1133">Transmembrane helix</keyword>
<evidence type="ECO:0000313" key="3">
    <source>
        <dbReference type="EMBL" id="GBP46339.1"/>
    </source>
</evidence>
<evidence type="ECO:0000313" key="4">
    <source>
        <dbReference type="Proteomes" id="UP000299102"/>
    </source>
</evidence>
<keyword evidence="2" id="KW-0472">Membrane</keyword>
<dbReference type="EMBL" id="BGZK01000481">
    <property type="protein sequence ID" value="GBP46339.1"/>
    <property type="molecule type" value="Genomic_DNA"/>
</dbReference>
<feature type="compositionally biased region" description="Basic and acidic residues" evidence="1">
    <location>
        <begin position="30"/>
        <end position="43"/>
    </location>
</feature>
<organism evidence="3 4">
    <name type="scientific">Eumeta variegata</name>
    <name type="common">Bagworm moth</name>
    <name type="synonym">Eumeta japonica</name>
    <dbReference type="NCBI Taxonomy" id="151549"/>
    <lineage>
        <taxon>Eukaryota</taxon>
        <taxon>Metazoa</taxon>
        <taxon>Ecdysozoa</taxon>
        <taxon>Arthropoda</taxon>
        <taxon>Hexapoda</taxon>
        <taxon>Insecta</taxon>
        <taxon>Pterygota</taxon>
        <taxon>Neoptera</taxon>
        <taxon>Endopterygota</taxon>
        <taxon>Lepidoptera</taxon>
        <taxon>Glossata</taxon>
        <taxon>Ditrysia</taxon>
        <taxon>Tineoidea</taxon>
        <taxon>Psychidae</taxon>
        <taxon>Oiketicinae</taxon>
        <taxon>Eumeta</taxon>
    </lineage>
</organism>
<evidence type="ECO:0000256" key="1">
    <source>
        <dbReference type="SAM" id="MobiDB-lite"/>
    </source>
</evidence>
<protein>
    <submittedName>
        <fullName evidence="3">Uncharacterized protein</fullName>
    </submittedName>
</protein>